<evidence type="ECO:0000256" key="5">
    <source>
        <dbReference type="ARBA" id="ARBA00023002"/>
    </source>
</evidence>
<comment type="similarity">
    <text evidence="2">Belongs to the acyl-CoA dehydrogenase family.</text>
</comment>
<dbReference type="Pfam" id="PF02770">
    <property type="entry name" value="Acyl-CoA_dh_M"/>
    <property type="match status" value="1"/>
</dbReference>
<dbReference type="CDD" id="cd00567">
    <property type="entry name" value="ACAD"/>
    <property type="match status" value="1"/>
</dbReference>
<evidence type="ECO:0000256" key="4">
    <source>
        <dbReference type="ARBA" id="ARBA00022827"/>
    </source>
</evidence>
<reference evidence="9" key="1">
    <citation type="submission" date="2015-10" db="EMBL/GenBank/DDBJ databases">
        <authorList>
            <person name="Gilbert D.G."/>
        </authorList>
    </citation>
    <scope>NUCLEOTIDE SEQUENCE</scope>
</reference>
<evidence type="ECO:0000259" key="6">
    <source>
        <dbReference type="Pfam" id="PF00441"/>
    </source>
</evidence>
<keyword evidence="3" id="KW-0285">Flavoprotein</keyword>
<accession>A0A160TUY5</accession>
<keyword evidence="5" id="KW-0560">Oxidoreductase</keyword>
<feature type="domain" description="Acyl-CoA dehydrogenase/oxidase C-terminal" evidence="6">
    <location>
        <begin position="228"/>
        <end position="375"/>
    </location>
</feature>
<dbReference type="InterPro" id="IPR013786">
    <property type="entry name" value="AcylCoA_DH/ox_N"/>
</dbReference>
<dbReference type="Gene3D" id="2.40.110.10">
    <property type="entry name" value="Butyryl-CoA Dehydrogenase, subunit A, domain 2"/>
    <property type="match status" value="1"/>
</dbReference>
<dbReference type="Gene3D" id="1.20.140.10">
    <property type="entry name" value="Butyryl-CoA Dehydrogenase, subunit A, domain 3"/>
    <property type="match status" value="1"/>
</dbReference>
<dbReference type="SUPFAM" id="SSF56645">
    <property type="entry name" value="Acyl-CoA dehydrogenase NM domain-like"/>
    <property type="match status" value="1"/>
</dbReference>
<dbReference type="AlphaFoldDB" id="A0A160TUY5"/>
<dbReference type="Pfam" id="PF02771">
    <property type="entry name" value="Acyl-CoA_dh_N"/>
    <property type="match status" value="1"/>
</dbReference>
<dbReference type="InterPro" id="IPR036250">
    <property type="entry name" value="AcylCo_DH-like_C"/>
</dbReference>
<protein>
    <submittedName>
        <fullName evidence="9">Acyl-CoA dehydrogenase family protein</fullName>
    </submittedName>
</protein>
<organism evidence="9">
    <name type="scientific">hydrothermal vent metagenome</name>
    <dbReference type="NCBI Taxonomy" id="652676"/>
    <lineage>
        <taxon>unclassified sequences</taxon>
        <taxon>metagenomes</taxon>
        <taxon>ecological metagenomes</taxon>
    </lineage>
</organism>
<evidence type="ECO:0000256" key="3">
    <source>
        <dbReference type="ARBA" id="ARBA00022630"/>
    </source>
</evidence>
<dbReference type="PANTHER" id="PTHR43884:SF20">
    <property type="entry name" value="ACYL-COA DEHYDROGENASE FADE28"/>
    <property type="match status" value="1"/>
</dbReference>
<dbReference type="InterPro" id="IPR046373">
    <property type="entry name" value="Acyl-CoA_Oxase/DH_mid-dom_sf"/>
</dbReference>
<dbReference type="PANTHER" id="PTHR43884">
    <property type="entry name" value="ACYL-COA DEHYDROGENASE"/>
    <property type="match status" value="1"/>
</dbReference>
<feature type="domain" description="Acyl-CoA oxidase/dehydrogenase middle" evidence="7">
    <location>
        <begin position="135"/>
        <end position="216"/>
    </location>
</feature>
<dbReference type="InterPro" id="IPR037069">
    <property type="entry name" value="AcylCoA_DH/ox_N_sf"/>
</dbReference>
<keyword evidence="4" id="KW-0274">FAD</keyword>
<name>A0A160TUY5_9ZZZZ</name>
<proteinExistence type="inferred from homology"/>
<dbReference type="InterPro" id="IPR009075">
    <property type="entry name" value="AcylCo_DH/oxidase_C"/>
</dbReference>
<evidence type="ECO:0000256" key="1">
    <source>
        <dbReference type="ARBA" id="ARBA00001974"/>
    </source>
</evidence>
<evidence type="ECO:0000259" key="7">
    <source>
        <dbReference type="Pfam" id="PF02770"/>
    </source>
</evidence>
<dbReference type="GO" id="GO:0003995">
    <property type="term" value="F:acyl-CoA dehydrogenase activity"/>
    <property type="evidence" value="ECO:0007669"/>
    <property type="project" value="TreeGrafter"/>
</dbReference>
<evidence type="ECO:0000313" key="9">
    <source>
        <dbReference type="EMBL" id="CUS52527.1"/>
    </source>
</evidence>
<sequence>MVMLLTDEQNMLRDAARGFLQACAPIDQLRRLRDEASSDGYDRDTWKSMTEMGWAGVLIPEDHGGVAMGHVAAGVIAEEMGRTLTASPFLSTAVMGAIAVAGYGSTGQREQWLSKIAEGTMNVAVAIDENRSHSPALVSTTVQPSDRGFRISGSKSFVADGHVADQILVSARSSGGAQDENGISLFLVPRDCTGLNIERQTMVDSRNSATVQFDRVEVDADALVGEAGEGYAALEHVLDAGRACLAAEMLGSAEQCLAQTIDYLSTRRQFGRFIGSFQALQHRAAHLYAEIEIGRSAVMRALQALDAGSEDRQLIVSVAKSKVGRVAQLATQEAIQMHGGIGMTDEFNIGFFLKRVRVAEALYGDANFHADKFARIRNY</sequence>
<evidence type="ECO:0000256" key="2">
    <source>
        <dbReference type="ARBA" id="ARBA00009347"/>
    </source>
</evidence>
<dbReference type="InterPro" id="IPR006091">
    <property type="entry name" value="Acyl-CoA_Oxase/DH_mid-dom"/>
</dbReference>
<evidence type="ECO:0000259" key="8">
    <source>
        <dbReference type="Pfam" id="PF02771"/>
    </source>
</evidence>
<dbReference type="GO" id="GO:0050660">
    <property type="term" value="F:flavin adenine dinucleotide binding"/>
    <property type="evidence" value="ECO:0007669"/>
    <property type="project" value="InterPro"/>
</dbReference>
<comment type="cofactor">
    <cofactor evidence="1">
        <name>FAD</name>
        <dbReference type="ChEBI" id="CHEBI:57692"/>
    </cofactor>
</comment>
<dbReference type="Gene3D" id="1.10.540.10">
    <property type="entry name" value="Acyl-CoA dehydrogenase/oxidase, N-terminal domain"/>
    <property type="match status" value="1"/>
</dbReference>
<gene>
    <name evidence="9" type="ORF">MGWOODY_XGa2619</name>
</gene>
<dbReference type="SUPFAM" id="SSF47203">
    <property type="entry name" value="Acyl-CoA dehydrogenase C-terminal domain-like"/>
    <property type="match status" value="1"/>
</dbReference>
<dbReference type="EMBL" id="CZRL01000082">
    <property type="protein sequence ID" value="CUS52527.1"/>
    <property type="molecule type" value="Genomic_DNA"/>
</dbReference>
<dbReference type="InterPro" id="IPR009100">
    <property type="entry name" value="AcylCoA_DH/oxidase_NM_dom_sf"/>
</dbReference>
<dbReference type="Pfam" id="PF00441">
    <property type="entry name" value="Acyl-CoA_dh_1"/>
    <property type="match status" value="1"/>
</dbReference>
<feature type="domain" description="Acyl-CoA dehydrogenase/oxidase N-terminal" evidence="8">
    <location>
        <begin position="6"/>
        <end position="119"/>
    </location>
</feature>